<keyword evidence="3" id="KW-1185">Reference proteome</keyword>
<dbReference type="Proteomes" id="UP000199532">
    <property type="component" value="Unassembled WGS sequence"/>
</dbReference>
<dbReference type="RefSeq" id="WP_090337105.1">
    <property type="nucleotide sequence ID" value="NZ_FNXY01000005.1"/>
</dbReference>
<evidence type="ECO:0000313" key="2">
    <source>
        <dbReference type="EMBL" id="SEJ13748.1"/>
    </source>
</evidence>
<evidence type="ECO:0000256" key="1">
    <source>
        <dbReference type="SAM" id="Phobius"/>
    </source>
</evidence>
<gene>
    <name evidence="2" type="ORF">SAMN04487995_3410</name>
</gene>
<evidence type="ECO:0000313" key="3">
    <source>
        <dbReference type="Proteomes" id="UP000199532"/>
    </source>
</evidence>
<sequence>MSNRVFFTIPLVFTATLLHMGCCLLPLFSIIGTSLPYLEFFSRFKSFFTCFQLAVLLYLTVRIMLDQKKVKPFCNMKDRIMHFVSLVIVITGMTISYYEPFKTEDQMLAERQFLLFKNHRQLEVNLFGEYDEEALRKDLENMKGIKSNRISIGNDTLALTFHSNEVSRQEILRNLRLKGYSFAE</sequence>
<protein>
    <submittedName>
        <fullName evidence="2">Uncharacterized protein</fullName>
    </submittedName>
</protein>
<proteinExistence type="predicted"/>
<dbReference type="STRING" id="408657.SAMN04487995_3410"/>
<reference evidence="2 3" key="1">
    <citation type="submission" date="2016-10" db="EMBL/GenBank/DDBJ databases">
        <authorList>
            <person name="de Groot N.N."/>
        </authorList>
    </citation>
    <scope>NUCLEOTIDE SEQUENCE [LARGE SCALE GENOMIC DNA]</scope>
    <source>
        <strain evidence="2 3">DSM 19938</strain>
    </source>
</reference>
<keyword evidence="1" id="KW-0812">Transmembrane</keyword>
<name>A0A1H6W9V2_9BACT</name>
<dbReference type="OrthoDB" id="955809at2"/>
<keyword evidence="1" id="KW-1133">Transmembrane helix</keyword>
<dbReference type="EMBL" id="FNXY01000005">
    <property type="protein sequence ID" value="SEJ13748.1"/>
    <property type="molecule type" value="Genomic_DNA"/>
</dbReference>
<feature type="transmembrane region" description="Helical" evidence="1">
    <location>
        <begin position="80"/>
        <end position="98"/>
    </location>
</feature>
<organism evidence="2 3">
    <name type="scientific">Dyadobacter koreensis</name>
    <dbReference type="NCBI Taxonomy" id="408657"/>
    <lineage>
        <taxon>Bacteria</taxon>
        <taxon>Pseudomonadati</taxon>
        <taxon>Bacteroidota</taxon>
        <taxon>Cytophagia</taxon>
        <taxon>Cytophagales</taxon>
        <taxon>Spirosomataceae</taxon>
        <taxon>Dyadobacter</taxon>
    </lineage>
</organism>
<dbReference type="AlphaFoldDB" id="A0A1H6W9V2"/>
<feature type="transmembrane region" description="Helical" evidence="1">
    <location>
        <begin position="7"/>
        <end position="28"/>
    </location>
</feature>
<feature type="transmembrane region" description="Helical" evidence="1">
    <location>
        <begin position="40"/>
        <end position="59"/>
    </location>
</feature>
<keyword evidence="1" id="KW-0472">Membrane</keyword>
<accession>A0A1H6W9V2</accession>